<gene>
    <name evidence="1" type="ORF">MENT_LOCUS8269</name>
</gene>
<name>A0A6V7U5P4_MELEN</name>
<proteinExistence type="predicted"/>
<dbReference type="EMBL" id="CAJEWN010000035">
    <property type="protein sequence ID" value="CAD2145452.1"/>
    <property type="molecule type" value="Genomic_DNA"/>
</dbReference>
<dbReference type="Proteomes" id="UP000580250">
    <property type="component" value="Unassembled WGS sequence"/>
</dbReference>
<dbReference type="AlphaFoldDB" id="A0A6V7U5P4"/>
<protein>
    <submittedName>
        <fullName evidence="1">Uncharacterized protein</fullName>
    </submittedName>
</protein>
<sequence>MNSKIYGKLMDRSWHTRGSQRLENKLKNIINIYKLRLLRELSSAKRIDSNWRSYKSIFL</sequence>
<evidence type="ECO:0000313" key="1">
    <source>
        <dbReference type="EMBL" id="CAD2145452.1"/>
    </source>
</evidence>
<evidence type="ECO:0000313" key="2">
    <source>
        <dbReference type="Proteomes" id="UP000580250"/>
    </source>
</evidence>
<comment type="caution">
    <text evidence="1">The sequence shown here is derived from an EMBL/GenBank/DDBJ whole genome shotgun (WGS) entry which is preliminary data.</text>
</comment>
<accession>A0A6V7U5P4</accession>
<reference evidence="1 2" key="1">
    <citation type="submission" date="2020-08" db="EMBL/GenBank/DDBJ databases">
        <authorList>
            <person name="Koutsovoulos G."/>
            <person name="Danchin GJ E."/>
        </authorList>
    </citation>
    <scope>NUCLEOTIDE SEQUENCE [LARGE SCALE GENOMIC DNA]</scope>
</reference>
<organism evidence="1 2">
    <name type="scientific">Meloidogyne enterolobii</name>
    <name type="common">Root-knot nematode worm</name>
    <name type="synonym">Meloidogyne mayaguensis</name>
    <dbReference type="NCBI Taxonomy" id="390850"/>
    <lineage>
        <taxon>Eukaryota</taxon>
        <taxon>Metazoa</taxon>
        <taxon>Ecdysozoa</taxon>
        <taxon>Nematoda</taxon>
        <taxon>Chromadorea</taxon>
        <taxon>Rhabditida</taxon>
        <taxon>Tylenchina</taxon>
        <taxon>Tylenchomorpha</taxon>
        <taxon>Tylenchoidea</taxon>
        <taxon>Meloidogynidae</taxon>
        <taxon>Meloidogyninae</taxon>
        <taxon>Meloidogyne</taxon>
    </lineage>
</organism>